<dbReference type="Proteomes" id="UP000886939">
    <property type="component" value="Unassembled WGS sequence"/>
</dbReference>
<comment type="caution">
    <text evidence="2">The sequence shown here is derived from an EMBL/GenBank/DDBJ whole genome shotgun (WGS) entry which is preliminary data.</text>
</comment>
<feature type="domain" description="Resolvase/invertase-type recombinase catalytic" evidence="1">
    <location>
        <begin position="10"/>
        <end position="91"/>
    </location>
</feature>
<dbReference type="EMBL" id="BPNI01000108">
    <property type="protein sequence ID" value="GJA42898.1"/>
    <property type="molecule type" value="Genomic_DNA"/>
</dbReference>
<dbReference type="SMART" id="SM00857">
    <property type="entry name" value="Resolvase"/>
    <property type="match status" value="1"/>
</dbReference>
<evidence type="ECO:0000259" key="1">
    <source>
        <dbReference type="PROSITE" id="PS51736"/>
    </source>
</evidence>
<dbReference type="Gene3D" id="3.40.50.1390">
    <property type="entry name" value="Resolvase, N-terminal catalytic domain"/>
    <property type="match status" value="1"/>
</dbReference>
<dbReference type="Pfam" id="PF00239">
    <property type="entry name" value="Resolvase"/>
    <property type="match status" value="1"/>
</dbReference>
<name>A0AAV4YSL2_AERCA</name>
<dbReference type="GO" id="GO:0003677">
    <property type="term" value="F:DNA binding"/>
    <property type="evidence" value="ECO:0007669"/>
    <property type="project" value="InterPro"/>
</dbReference>
<dbReference type="InterPro" id="IPR036162">
    <property type="entry name" value="Resolvase-like_N_sf"/>
</dbReference>
<dbReference type="InterPro" id="IPR006119">
    <property type="entry name" value="Resolv_N"/>
</dbReference>
<dbReference type="PANTHER" id="PTHR30461">
    <property type="entry name" value="DNA-INVERTASE FROM LAMBDOID PROPHAGE"/>
    <property type="match status" value="1"/>
</dbReference>
<protein>
    <recommendedName>
        <fullName evidence="1">Resolvase/invertase-type recombinase catalytic domain-containing protein</fullName>
    </recommendedName>
</protein>
<dbReference type="PANTHER" id="PTHR30461:SF23">
    <property type="entry name" value="DNA RECOMBINASE-RELATED"/>
    <property type="match status" value="1"/>
</dbReference>
<accession>A0AAV4YSL2</accession>
<dbReference type="RefSeq" id="WP_235698367.1">
    <property type="nucleotide sequence ID" value="NZ_BPNG01000103.1"/>
</dbReference>
<sequence>MSSEIKKRLRCAVYTRKSTDEGLDQEYNSIDAQREAGHAYIASQRAEGWIPVENDYDDPAYSGGNMDRPAMQRLLADIMEGRIDVVVVYQN</sequence>
<evidence type="ECO:0000313" key="2">
    <source>
        <dbReference type="EMBL" id="GJA42898.1"/>
    </source>
</evidence>
<evidence type="ECO:0000313" key="3">
    <source>
        <dbReference type="Proteomes" id="UP000886939"/>
    </source>
</evidence>
<dbReference type="InterPro" id="IPR050639">
    <property type="entry name" value="SSR_resolvase"/>
</dbReference>
<dbReference type="PROSITE" id="PS51736">
    <property type="entry name" value="RECOMBINASES_3"/>
    <property type="match status" value="1"/>
</dbReference>
<proteinExistence type="predicted"/>
<dbReference type="GO" id="GO:0000150">
    <property type="term" value="F:DNA strand exchange activity"/>
    <property type="evidence" value="ECO:0007669"/>
    <property type="project" value="InterPro"/>
</dbReference>
<dbReference type="SUPFAM" id="SSF53041">
    <property type="entry name" value="Resolvase-like"/>
    <property type="match status" value="1"/>
</dbReference>
<organism evidence="2 3">
    <name type="scientific">Aeromonas caviae</name>
    <name type="common">Aeromonas punctata</name>
    <dbReference type="NCBI Taxonomy" id="648"/>
    <lineage>
        <taxon>Bacteria</taxon>
        <taxon>Pseudomonadati</taxon>
        <taxon>Pseudomonadota</taxon>
        <taxon>Gammaproteobacteria</taxon>
        <taxon>Aeromonadales</taxon>
        <taxon>Aeromonadaceae</taxon>
        <taxon>Aeromonas</taxon>
    </lineage>
</organism>
<gene>
    <name evidence="2" type="ORF">KAM343_36940</name>
</gene>
<dbReference type="AlphaFoldDB" id="A0AAV4YSL2"/>
<reference evidence="2" key="1">
    <citation type="submission" date="2021-07" db="EMBL/GenBank/DDBJ databases">
        <title>Draft genome sequence of carbapenem-resistant Aeromonas spp. in Japan.</title>
        <authorList>
            <person name="Maehana S."/>
            <person name="Suzuki M."/>
            <person name="Kitasato H."/>
        </authorList>
    </citation>
    <scope>NUCLEOTIDE SEQUENCE</scope>
    <source>
        <strain evidence="2">KAM343</strain>
    </source>
</reference>